<evidence type="ECO:0000313" key="2">
    <source>
        <dbReference type="Proteomes" id="UP000291404"/>
    </source>
</evidence>
<sequence>MAFNFKTRIIYSVFCKFKDIINTYFKNLDDKDEFRINFDSYVSQHLSDDFKRKIEICESGSEDTKEINANDLKNIVIPVNTNIVTKCEFKSEEQSNPNKNIKELYIYDFLFGNTETEYKSDNETQDTVETNLRRKNLEANEPFDKFENIFNYLEKISSNFVYLGAFPDETTYVSLSNTRIASIDYKEKVLVFDMDNTLFSTKFIKKELEKNGLSQTQDDIGKLSEYFLYQKFRGKYRLPESRCKDIVQRTFKKNYKTDLNFFLQKIPYKKICFTDAPKYRAKIVLTYMNLFGCFDIVIPQMVKKCEEEFVSKKNDKAYEFVEKFLGTLPSNIYFYDDKPGFIKRANERGWNAFKVNESLKSVLEESLPLPSEKKKEETYLL</sequence>
<dbReference type="AlphaFoldDB" id="A0A4V2JWK1"/>
<reference evidence="1 2" key="1">
    <citation type="submission" date="2017-12" db="EMBL/GenBank/DDBJ databases">
        <authorList>
            <person name="Pombert J.-F."/>
            <person name="Haag K.L."/>
            <person name="Ebert D."/>
        </authorList>
    </citation>
    <scope>NUCLEOTIDE SEQUENCE [LARGE SCALE GENOMIC DNA]</scope>
    <source>
        <strain evidence="1">BE-OM-2</strain>
    </source>
</reference>
<organism evidence="1 2">
    <name type="scientific">Hamiltosporidium magnivora</name>
    <dbReference type="NCBI Taxonomy" id="148818"/>
    <lineage>
        <taxon>Eukaryota</taxon>
        <taxon>Fungi</taxon>
        <taxon>Fungi incertae sedis</taxon>
        <taxon>Microsporidia</taxon>
        <taxon>Dubosqiidae</taxon>
        <taxon>Hamiltosporidium</taxon>
    </lineage>
</organism>
<gene>
    <name evidence="1" type="ORF">CWI36_0205p0020</name>
</gene>
<accession>A0A4V2JWK1</accession>
<dbReference type="InterPro" id="IPR023214">
    <property type="entry name" value="HAD_sf"/>
</dbReference>
<dbReference type="Gene3D" id="3.40.50.1000">
    <property type="entry name" value="HAD superfamily/HAD-like"/>
    <property type="match status" value="1"/>
</dbReference>
<dbReference type="EMBL" id="PITI01000205">
    <property type="protein sequence ID" value="TBU07932.1"/>
    <property type="molecule type" value="Genomic_DNA"/>
</dbReference>
<comment type="caution">
    <text evidence="1">The sequence shown here is derived from an EMBL/GenBank/DDBJ whole genome shotgun (WGS) entry which is preliminary data.</text>
</comment>
<dbReference type="VEuPathDB" id="MicrosporidiaDB:CWI36_0205p0020"/>
<dbReference type="InterPro" id="IPR036412">
    <property type="entry name" value="HAD-like_sf"/>
</dbReference>
<name>A0A4V2JWK1_9MICR</name>
<dbReference type="SUPFAM" id="SSF56784">
    <property type="entry name" value="HAD-like"/>
    <property type="match status" value="1"/>
</dbReference>
<dbReference type="VEuPathDB" id="MicrosporidiaDB:CWI39_0467p0020"/>
<proteinExistence type="predicted"/>
<dbReference type="Proteomes" id="UP000291404">
    <property type="component" value="Unassembled WGS sequence"/>
</dbReference>
<protein>
    <submittedName>
        <fullName evidence="1">Putative pyrimidine 5'-nucleotidase</fullName>
    </submittedName>
</protein>
<keyword evidence="2" id="KW-1185">Reference proteome</keyword>
<evidence type="ECO:0000313" key="1">
    <source>
        <dbReference type="EMBL" id="TBU07932.1"/>
    </source>
</evidence>